<organism evidence="2 3">
    <name type="scientific">Alkaliphilus metalliredigens (strain QYMF)</name>
    <dbReference type="NCBI Taxonomy" id="293826"/>
    <lineage>
        <taxon>Bacteria</taxon>
        <taxon>Bacillati</taxon>
        <taxon>Bacillota</taxon>
        <taxon>Clostridia</taxon>
        <taxon>Peptostreptococcales</taxon>
        <taxon>Natronincolaceae</taxon>
        <taxon>Alkaliphilus</taxon>
    </lineage>
</organism>
<dbReference type="RefSeq" id="WP_012062020.1">
    <property type="nucleotide sequence ID" value="NC_009633.1"/>
</dbReference>
<reference evidence="3" key="1">
    <citation type="journal article" date="2016" name="Genome Announc.">
        <title>Complete genome sequence of Alkaliphilus metalliredigens strain QYMF, an alkaliphilic and metal-reducing bacterium isolated from borax-contaminated leachate ponds.</title>
        <authorList>
            <person name="Hwang C."/>
            <person name="Copeland A."/>
            <person name="Lucas S."/>
            <person name="Lapidus A."/>
            <person name="Barry K."/>
            <person name="Detter J.C."/>
            <person name="Glavina Del Rio T."/>
            <person name="Hammon N."/>
            <person name="Israni S."/>
            <person name="Dalin E."/>
            <person name="Tice H."/>
            <person name="Pitluck S."/>
            <person name="Chertkov O."/>
            <person name="Brettin T."/>
            <person name="Bruce D."/>
            <person name="Han C."/>
            <person name="Schmutz J."/>
            <person name="Larimer F."/>
            <person name="Land M.L."/>
            <person name="Hauser L."/>
            <person name="Kyrpides N."/>
            <person name="Mikhailova N."/>
            <person name="Ye Q."/>
            <person name="Zhou J."/>
            <person name="Richardson P."/>
            <person name="Fields M.W."/>
        </authorList>
    </citation>
    <scope>NUCLEOTIDE SEQUENCE [LARGE SCALE GENOMIC DNA]</scope>
    <source>
        <strain evidence="3">QYMF</strain>
    </source>
</reference>
<dbReference type="InterPro" id="IPR006675">
    <property type="entry name" value="HDIG_dom"/>
</dbReference>
<dbReference type="OrthoDB" id="9804747at2"/>
<name>A6TLA9_ALKMQ</name>
<dbReference type="PROSITE" id="PS51832">
    <property type="entry name" value="HD_GYP"/>
    <property type="match status" value="1"/>
</dbReference>
<dbReference type="Gene3D" id="1.10.3210.10">
    <property type="entry name" value="Hypothetical protein af1432"/>
    <property type="match status" value="1"/>
</dbReference>
<dbReference type="Pfam" id="PF13487">
    <property type="entry name" value="HD_5"/>
    <property type="match status" value="1"/>
</dbReference>
<dbReference type="InterPro" id="IPR003607">
    <property type="entry name" value="HD/PDEase_dom"/>
</dbReference>
<evidence type="ECO:0000313" key="3">
    <source>
        <dbReference type="Proteomes" id="UP000001572"/>
    </source>
</evidence>
<feature type="domain" description="HD-GYP" evidence="1">
    <location>
        <begin position="2"/>
        <end position="205"/>
    </location>
</feature>
<dbReference type="Proteomes" id="UP000001572">
    <property type="component" value="Chromosome"/>
</dbReference>
<dbReference type="SMART" id="SM00471">
    <property type="entry name" value="HDc"/>
    <property type="match status" value="1"/>
</dbReference>
<dbReference type="eggNOG" id="COG2206">
    <property type="taxonomic scope" value="Bacteria"/>
</dbReference>
<dbReference type="InterPro" id="IPR037522">
    <property type="entry name" value="HD_GYP_dom"/>
</dbReference>
<sequence length="209" mass="24514">MQCKIKEKSISSIDSNIPKHNFSLEIFIHSVNVANISLKIATAIELVKVDKDKLYKAALFHDMGKSKIPQSILYKEDKLTNEEWQVMKKHALYSEMLFRNIVCENKGNKENIEIGKILRHHHENWDGSGYPDEKSGEDIHLYSRIIRIADIFDAITQSRVYRPFKIKDTMELMKRMKGKEIDPYIFDKSYDLLSNLLNEEYKKNTSNWS</sequence>
<dbReference type="PANTHER" id="PTHR43155">
    <property type="entry name" value="CYCLIC DI-GMP PHOSPHODIESTERASE PA4108-RELATED"/>
    <property type="match status" value="1"/>
</dbReference>
<dbReference type="AlphaFoldDB" id="A6TLA9"/>
<keyword evidence="3" id="KW-1185">Reference proteome</keyword>
<dbReference type="KEGG" id="amt:Amet_0752"/>
<keyword evidence="2" id="KW-0378">Hydrolase</keyword>
<dbReference type="EMBL" id="CP000724">
    <property type="protein sequence ID" value="ABR46977.1"/>
    <property type="molecule type" value="Genomic_DNA"/>
</dbReference>
<dbReference type="GO" id="GO:0016787">
    <property type="term" value="F:hydrolase activity"/>
    <property type="evidence" value="ECO:0007669"/>
    <property type="project" value="UniProtKB-KW"/>
</dbReference>
<dbReference type="NCBIfam" id="TIGR00277">
    <property type="entry name" value="HDIG"/>
    <property type="match status" value="1"/>
</dbReference>
<accession>A6TLA9</accession>
<protein>
    <submittedName>
        <fullName evidence="2">Metal dependent phosphohydrolase</fullName>
    </submittedName>
</protein>
<dbReference type="HOGENOM" id="CLU_000445_92_3_9"/>
<dbReference type="SUPFAM" id="SSF109604">
    <property type="entry name" value="HD-domain/PDEase-like"/>
    <property type="match status" value="1"/>
</dbReference>
<proteinExistence type="predicted"/>
<evidence type="ECO:0000259" key="1">
    <source>
        <dbReference type="PROSITE" id="PS51832"/>
    </source>
</evidence>
<gene>
    <name evidence="2" type="ordered locus">Amet_0752</name>
</gene>
<dbReference type="STRING" id="293826.Amet_0752"/>
<evidence type="ECO:0000313" key="2">
    <source>
        <dbReference type="EMBL" id="ABR46977.1"/>
    </source>
</evidence>
<dbReference type="CDD" id="cd00077">
    <property type="entry name" value="HDc"/>
    <property type="match status" value="1"/>
</dbReference>